<evidence type="ECO:0000256" key="3">
    <source>
        <dbReference type="ARBA" id="ARBA00024226"/>
    </source>
</evidence>
<evidence type="ECO:0000256" key="4">
    <source>
        <dbReference type="ARBA" id="ARBA00049194"/>
    </source>
</evidence>
<dbReference type="Gene3D" id="3.40.309.10">
    <property type="entry name" value="Aldehyde Dehydrogenase, Chain A, domain 2"/>
    <property type="match status" value="1"/>
</dbReference>
<feature type="domain" description="Aldehyde dehydrogenase" evidence="5">
    <location>
        <begin position="13"/>
        <end position="471"/>
    </location>
</feature>
<name>A0A7G7MR60_9PSEU</name>
<dbReference type="PROSITE" id="PS00070">
    <property type="entry name" value="ALDEHYDE_DEHYDR_CYS"/>
    <property type="match status" value="1"/>
</dbReference>
<proteinExistence type="inferred from homology"/>
<accession>A0A7G7MR60</accession>
<keyword evidence="7" id="KW-1185">Reference proteome</keyword>
<dbReference type="InterPro" id="IPR016162">
    <property type="entry name" value="Ald_DH_N"/>
</dbReference>
<dbReference type="PANTHER" id="PTHR42804:SF1">
    <property type="entry name" value="ALDEHYDE DEHYDROGENASE-RELATED"/>
    <property type="match status" value="1"/>
</dbReference>
<gene>
    <name evidence="6" type="ORF">H6H00_00680</name>
</gene>
<dbReference type="KEGG" id="ppel:H6H00_00680"/>
<dbReference type="EMBL" id="CP060131">
    <property type="protein sequence ID" value="QNG55271.1"/>
    <property type="molecule type" value="Genomic_DNA"/>
</dbReference>
<dbReference type="EC" id="1.2.1.3" evidence="3"/>
<evidence type="ECO:0000256" key="1">
    <source>
        <dbReference type="ARBA" id="ARBA00009986"/>
    </source>
</evidence>
<evidence type="ECO:0000313" key="6">
    <source>
        <dbReference type="EMBL" id="QNG55271.1"/>
    </source>
</evidence>
<reference evidence="6 7" key="1">
    <citation type="submission" date="2020-08" db="EMBL/GenBank/DDBJ databases">
        <authorList>
            <person name="Mo P."/>
        </authorList>
    </citation>
    <scope>NUCLEOTIDE SEQUENCE [LARGE SCALE GENOMIC DNA]</scope>
    <source>
        <strain evidence="6 7">CGMCC 4.1532</strain>
    </source>
</reference>
<dbReference type="GO" id="GO:0004029">
    <property type="term" value="F:aldehyde dehydrogenase (NAD+) activity"/>
    <property type="evidence" value="ECO:0007669"/>
    <property type="project" value="UniProtKB-EC"/>
</dbReference>
<dbReference type="PANTHER" id="PTHR42804">
    <property type="entry name" value="ALDEHYDE DEHYDROGENASE"/>
    <property type="match status" value="1"/>
</dbReference>
<comment type="similarity">
    <text evidence="1">Belongs to the aldehyde dehydrogenase family.</text>
</comment>
<dbReference type="Pfam" id="PF00171">
    <property type="entry name" value="Aldedh"/>
    <property type="match status" value="1"/>
</dbReference>
<evidence type="ECO:0000313" key="7">
    <source>
        <dbReference type="Proteomes" id="UP000515728"/>
    </source>
</evidence>
<dbReference type="SUPFAM" id="SSF53720">
    <property type="entry name" value="ALDH-like"/>
    <property type="match status" value="1"/>
</dbReference>
<keyword evidence="2" id="KW-0560">Oxidoreductase</keyword>
<protein>
    <recommendedName>
        <fullName evidence="3">aldehyde dehydrogenase (NAD(+))</fullName>
        <ecNumber evidence="3">1.2.1.3</ecNumber>
    </recommendedName>
</protein>
<dbReference type="AlphaFoldDB" id="A0A7G7MR60"/>
<dbReference type="CDD" id="cd07138">
    <property type="entry name" value="ALDH_CddD_SSP0762"/>
    <property type="match status" value="1"/>
</dbReference>
<evidence type="ECO:0000259" key="5">
    <source>
        <dbReference type="Pfam" id="PF00171"/>
    </source>
</evidence>
<dbReference type="InterPro" id="IPR016161">
    <property type="entry name" value="Ald_DH/histidinol_DH"/>
</dbReference>
<comment type="catalytic activity">
    <reaction evidence="4">
        <text>an aldehyde + NAD(+) + H2O = a carboxylate + NADH + 2 H(+)</text>
        <dbReference type="Rhea" id="RHEA:16185"/>
        <dbReference type="ChEBI" id="CHEBI:15377"/>
        <dbReference type="ChEBI" id="CHEBI:15378"/>
        <dbReference type="ChEBI" id="CHEBI:17478"/>
        <dbReference type="ChEBI" id="CHEBI:29067"/>
        <dbReference type="ChEBI" id="CHEBI:57540"/>
        <dbReference type="ChEBI" id="CHEBI:57945"/>
        <dbReference type="EC" id="1.2.1.3"/>
    </reaction>
</comment>
<evidence type="ECO:0000256" key="2">
    <source>
        <dbReference type="ARBA" id="ARBA00023002"/>
    </source>
</evidence>
<dbReference type="Gene3D" id="3.40.605.10">
    <property type="entry name" value="Aldehyde Dehydrogenase, Chain A, domain 1"/>
    <property type="match status" value="1"/>
</dbReference>
<dbReference type="FunFam" id="3.40.605.10:FF:000007">
    <property type="entry name" value="NAD/NADP-dependent betaine aldehyde dehydrogenase"/>
    <property type="match status" value="1"/>
</dbReference>
<organism evidence="6 7">
    <name type="scientific">Pseudonocardia petroleophila</name>
    <dbReference type="NCBI Taxonomy" id="37331"/>
    <lineage>
        <taxon>Bacteria</taxon>
        <taxon>Bacillati</taxon>
        <taxon>Actinomycetota</taxon>
        <taxon>Actinomycetes</taxon>
        <taxon>Pseudonocardiales</taxon>
        <taxon>Pseudonocardiaceae</taxon>
        <taxon>Pseudonocardia</taxon>
    </lineage>
</organism>
<dbReference type="InterPro" id="IPR015590">
    <property type="entry name" value="Aldehyde_DH_dom"/>
</dbReference>
<sequence length="477" mass="49723">MTNADRFYIDGEWVDPSASASSTDVLDPATETAIATVALGGAEDVDRAVAAARAAFASFSQTTVAERVQLLERIVEVYRSRSQDIADALTAEMGAPASLAGTAQVGAGLGQFTFAIDALKNFAFEEQRGGTQVRYEPIGVCGLITPWNWPPLLIAAKVAPALAAGCTMVLKPSELAPFNAVVIAEVLHEAGVPAGVFNLVHGDGPTAGSALTSHPDVDMVSFTGSTRAGVEVARSAAPTVKRVAQELGGKSANIMLDDADFASVVPRDLADVYANSGQSCNAGARWLVPETKLEEVLAHARTAAEAVVVGHPEQEGVQIGPLVSRAAYDKVQRLIRGAVDAGATVVAGGLGRPAGLDVGYFVRPTVLANVTNDMEIAQEEIFGPVVTVTTYTDVDDAIRLANDTVYGLAGFVSSADLERARAVARRMRTGMVHVNGAGLDFAGAFGGYKQSGNGREYSDFGLREFLETKSVFGYAGA</sequence>
<dbReference type="InterPro" id="IPR016163">
    <property type="entry name" value="Ald_DH_C"/>
</dbReference>
<dbReference type="InterPro" id="IPR016160">
    <property type="entry name" value="Ald_DH_CS_CYS"/>
</dbReference>
<dbReference type="Proteomes" id="UP000515728">
    <property type="component" value="Chromosome"/>
</dbReference>
<dbReference type="RefSeq" id="WP_185722068.1">
    <property type="nucleotide sequence ID" value="NZ_BAAAWI010000001.1"/>
</dbReference>